<organism evidence="3 4">
    <name type="scientific">Vanrija albida</name>
    <dbReference type="NCBI Taxonomy" id="181172"/>
    <lineage>
        <taxon>Eukaryota</taxon>
        <taxon>Fungi</taxon>
        <taxon>Dikarya</taxon>
        <taxon>Basidiomycota</taxon>
        <taxon>Agaricomycotina</taxon>
        <taxon>Tremellomycetes</taxon>
        <taxon>Trichosporonales</taxon>
        <taxon>Trichosporonaceae</taxon>
        <taxon>Vanrija</taxon>
    </lineage>
</organism>
<dbReference type="PANTHER" id="PTHR28221">
    <property type="entry name" value="RNA POLYMERASE I-SPECIFIC TRANSCRIPTION INITIATION FACTOR RRN6"/>
    <property type="match status" value="1"/>
</dbReference>
<evidence type="ECO:0000256" key="1">
    <source>
        <dbReference type="SAM" id="MobiDB-lite"/>
    </source>
</evidence>
<dbReference type="EMBL" id="JBBXJM010000004">
    <property type="protein sequence ID" value="KAL1408913.1"/>
    <property type="molecule type" value="Genomic_DNA"/>
</dbReference>
<dbReference type="InterPro" id="IPR048535">
    <property type="entry name" value="RRN6_beta-prop"/>
</dbReference>
<dbReference type="GeneID" id="95986770"/>
<evidence type="ECO:0000313" key="4">
    <source>
        <dbReference type="Proteomes" id="UP001565368"/>
    </source>
</evidence>
<evidence type="ECO:0000259" key="2">
    <source>
        <dbReference type="Pfam" id="PF10214"/>
    </source>
</evidence>
<name>A0ABR3Q2M8_9TREE</name>
<protein>
    <recommendedName>
        <fullName evidence="2">RRN6 beta-propeller domain-containing protein</fullName>
    </recommendedName>
</protein>
<dbReference type="Proteomes" id="UP001565368">
    <property type="component" value="Unassembled WGS sequence"/>
</dbReference>
<dbReference type="Pfam" id="PF10214">
    <property type="entry name" value="Rrn6_beta-prop"/>
    <property type="match status" value="1"/>
</dbReference>
<dbReference type="PANTHER" id="PTHR28221:SF2">
    <property type="entry name" value="RNA POLYMERASE I-SPECIFIC TRANSCRIPTION INITIATION FACTOR RRN6"/>
    <property type="match status" value="1"/>
</dbReference>
<proteinExistence type="predicted"/>
<accession>A0ABR3Q2M8</accession>
<dbReference type="InterPro" id="IPR019350">
    <property type="entry name" value="RNA_pol_I-sp_TIF_RRN6-like"/>
</dbReference>
<dbReference type="RefSeq" id="XP_069208857.1">
    <property type="nucleotide sequence ID" value="XM_069354215.1"/>
</dbReference>
<feature type="domain" description="RRN6 beta-propeller" evidence="2">
    <location>
        <begin position="131"/>
        <end position="287"/>
    </location>
</feature>
<feature type="region of interest" description="Disordered" evidence="1">
    <location>
        <begin position="1"/>
        <end position="22"/>
    </location>
</feature>
<comment type="caution">
    <text evidence="3">The sequence shown here is derived from an EMBL/GenBank/DDBJ whole genome shotgun (WGS) entry which is preliminary data.</text>
</comment>
<keyword evidence="4" id="KW-1185">Reference proteome</keyword>
<gene>
    <name evidence="3" type="ORF">Q8F55_005727</name>
</gene>
<sequence length="392" mass="42811">MLEIPSEIEPPKVIQTGSTDSLKHSAKHPLQVLIASSTKYIHDTPDIYEPDVIAEIVSQEIINSYPDLDNETFNARVDGRLLGVIQNPAIRKRPILLLSPSGDVGQLLSIMLFSQTLGKKRDAQPPTSHLAYAFQTPIRQIVCSSLTSPHRLDGCATALVVRLAGATHMLSVVPNPSFVSPTHDLPVTVATIGELPPSSTEGRCHVDVALDPLSWGKAAIVDEGGAVWLWSEQRETINGRVQRTYKVVKLRDSVAQAGDGFFRVAFGVRPGTVLVLSRRTLDMLDLEYCKGEINDFAQPAAVLDLTDFQKYIREFEAPPEHKLTAGELARSLNMDAAPTTRSSLLPKLGTVSRDTVTKLDDVDFASTFSSVWAVHSGTAFKNGRPILRSLEC</sequence>
<reference evidence="3 4" key="1">
    <citation type="submission" date="2023-08" db="EMBL/GenBank/DDBJ databases">
        <title>Annotated Genome Sequence of Vanrija albida AlHP1.</title>
        <authorList>
            <person name="Herzog R."/>
        </authorList>
    </citation>
    <scope>NUCLEOTIDE SEQUENCE [LARGE SCALE GENOMIC DNA]</scope>
    <source>
        <strain evidence="3 4">AlHP1</strain>
    </source>
</reference>
<evidence type="ECO:0000313" key="3">
    <source>
        <dbReference type="EMBL" id="KAL1408913.1"/>
    </source>
</evidence>